<evidence type="ECO:0000313" key="4">
    <source>
        <dbReference type="Proteomes" id="UP000613840"/>
    </source>
</evidence>
<evidence type="ECO:0000256" key="1">
    <source>
        <dbReference type="ARBA" id="ARBA00023002"/>
    </source>
</evidence>
<dbReference type="GO" id="GO:0000166">
    <property type="term" value="F:nucleotide binding"/>
    <property type="evidence" value="ECO:0007669"/>
    <property type="project" value="InterPro"/>
</dbReference>
<name>A0A917SF94_9ACTN</name>
<keyword evidence="1" id="KW-0560">Oxidoreductase</keyword>
<dbReference type="InterPro" id="IPR036291">
    <property type="entry name" value="NAD(P)-bd_dom_sf"/>
</dbReference>
<accession>A0A917SF94</accession>
<dbReference type="GO" id="GO:0016491">
    <property type="term" value="F:oxidoreductase activity"/>
    <property type="evidence" value="ECO:0007669"/>
    <property type="project" value="UniProtKB-KW"/>
</dbReference>
<gene>
    <name evidence="3" type="ORF">GCM10011575_34030</name>
</gene>
<dbReference type="InterPro" id="IPR050463">
    <property type="entry name" value="Gfo/Idh/MocA_oxidrdct_glycsds"/>
</dbReference>
<evidence type="ECO:0000313" key="3">
    <source>
        <dbReference type="EMBL" id="GGL72927.1"/>
    </source>
</evidence>
<comment type="caution">
    <text evidence="3">The sequence shown here is derived from an EMBL/GenBank/DDBJ whole genome shotgun (WGS) entry which is preliminary data.</text>
</comment>
<dbReference type="Gene3D" id="3.40.50.720">
    <property type="entry name" value="NAD(P)-binding Rossmann-like Domain"/>
    <property type="match status" value="1"/>
</dbReference>
<dbReference type="PANTHER" id="PTHR43818">
    <property type="entry name" value="BCDNA.GH03377"/>
    <property type="match status" value="1"/>
</dbReference>
<dbReference type="RefSeq" id="WP_188896576.1">
    <property type="nucleotide sequence ID" value="NZ_BMMZ01000009.1"/>
</dbReference>
<dbReference type="SUPFAM" id="SSF55347">
    <property type="entry name" value="Glyceraldehyde-3-phosphate dehydrogenase-like, C-terminal domain"/>
    <property type="match status" value="1"/>
</dbReference>
<dbReference type="Gene3D" id="3.30.360.10">
    <property type="entry name" value="Dihydrodipicolinate Reductase, domain 2"/>
    <property type="match status" value="1"/>
</dbReference>
<dbReference type="EMBL" id="BMMZ01000009">
    <property type="protein sequence ID" value="GGL72927.1"/>
    <property type="molecule type" value="Genomic_DNA"/>
</dbReference>
<dbReference type="InterPro" id="IPR000683">
    <property type="entry name" value="Gfo/Idh/MocA-like_OxRdtase_N"/>
</dbReference>
<proteinExistence type="predicted"/>
<dbReference type="Proteomes" id="UP000613840">
    <property type="component" value="Unassembled WGS sequence"/>
</dbReference>
<protein>
    <submittedName>
        <fullName evidence="3">Oxidoreductase</fullName>
    </submittedName>
</protein>
<reference evidence="3" key="1">
    <citation type="journal article" date="2014" name="Int. J. Syst. Evol. Microbiol.">
        <title>Complete genome sequence of Corynebacterium casei LMG S-19264T (=DSM 44701T), isolated from a smear-ripened cheese.</title>
        <authorList>
            <consortium name="US DOE Joint Genome Institute (JGI-PGF)"/>
            <person name="Walter F."/>
            <person name="Albersmeier A."/>
            <person name="Kalinowski J."/>
            <person name="Ruckert C."/>
        </authorList>
    </citation>
    <scope>NUCLEOTIDE SEQUENCE</scope>
    <source>
        <strain evidence="3">CGMCC 4.7306</strain>
    </source>
</reference>
<dbReference type="Pfam" id="PF01408">
    <property type="entry name" value="GFO_IDH_MocA"/>
    <property type="match status" value="1"/>
</dbReference>
<dbReference type="AlphaFoldDB" id="A0A917SF94"/>
<organism evidence="3 4">
    <name type="scientific">Microlunatus endophyticus</name>
    <dbReference type="NCBI Taxonomy" id="1716077"/>
    <lineage>
        <taxon>Bacteria</taxon>
        <taxon>Bacillati</taxon>
        <taxon>Actinomycetota</taxon>
        <taxon>Actinomycetes</taxon>
        <taxon>Propionibacteriales</taxon>
        <taxon>Propionibacteriaceae</taxon>
        <taxon>Microlunatus</taxon>
    </lineage>
</organism>
<reference evidence="3" key="2">
    <citation type="submission" date="2020-09" db="EMBL/GenBank/DDBJ databases">
        <authorList>
            <person name="Sun Q."/>
            <person name="Zhou Y."/>
        </authorList>
    </citation>
    <scope>NUCLEOTIDE SEQUENCE</scope>
    <source>
        <strain evidence="3">CGMCC 4.7306</strain>
    </source>
</reference>
<dbReference type="SUPFAM" id="SSF51735">
    <property type="entry name" value="NAD(P)-binding Rossmann-fold domains"/>
    <property type="match status" value="1"/>
</dbReference>
<feature type="domain" description="Gfo/Idh/MocA-like oxidoreductase N-terminal" evidence="2">
    <location>
        <begin position="7"/>
        <end position="123"/>
    </location>
</feature>
<keyword evidence="4" id="KW-1185">Reference proteome</keyword>
<dbReference type="PANTHER" id="PTHR43818:SF11">
    <property type="entry name" value="BCDNA.GH03377"/>
    <property type="match status" value="1"/>
</dbReference>
<evidence type="ECO:0000259" key="2">
    <source>
        <dbReference type="Pfam" id="PF01408"/>
    </source>
</evidence>
<sequence>MPDGSQLKVAIVGLEFGAEFIPIYQAHPDAELYAICQRSADHLDEVGDRFGVPVRYRSIADLLADPVIDIVHINTPLQNHADHVVAALRAGKHVGCTIPMGTSVEDCRRIVETQRETGLTYMMMETVIYSREFLFVQDLYRTGQLGRLQFLRSSHQQDMTGWPSYWDGMPPMLNATHAISPVLALGNFQAESVQCVGSGSVFDRMKTAYDSPFSVESAHIRLKDTDIAAEVTRSLWAVAREYRESFDAYGSIRAFEWEQTHGDRHVLYLGEEPERIDIPDYAGRLPEPIRSFTQAGVYTDEGDAAHRSFIQGGGHGGSHPHLVEALLAAVRGERQAYPDAVRAANITCTGILAHQSALQGGERIPLPDWTITEDDEPLLIDLDQNVEPPWAGLQPDQEGTTP</sequence>